<dbReference type="Proteomes" id="UP000676169">
    <property type="component" value="Chromosome"/>
</dbReference>
<proteinExistence type="predicted"/>
<keyword evidence="3" id="KW-1185">Reference proteome</keyword>
<dbReference type="Gene3D" id="3.40.250.10">
    <property type="entry name" value="Rhodanese-like domain"/>
    <property type="match status" value="1"/>
</dbReference>
<evidence type="ECO:0000259" key="1">
    <source>
        <dbReference type="PROSITE" id="PS50206"/>
    </source>
</evidence>
<dbReference type="AlphaFoldDB" id="A0A975J2F6"/>
<reference evidence="2" key="1">
    <citation type="submission" date="2021-04" db="EMBL/GenBank/DDBJ databases">
        <title>Luteolibacter sp. 32A isolated from the skin of an Anderson's salamander (Ambystoma andersonii).</title>
        <authorList>
            <person name="Spergser J."/>
            <person name="Busse H.-J."/>
        </authorList>
    </citation>
    <scope>NUCLEOTIDE SEQUENCE</scope>
    <source>
        <strain evidence="2">32A</strain>
    </source>
</reference>
<dbReference type="KEGG" id="lamb:KBB96_07900"/>
<dbReference type="Pfam" id="PF00581">
    <property type="entry name" value="Rhodanese"/>
    <property type="match status" value="1"/>
</dbReference>
<dbReference type="CDD" id="cd00158">
    <property type="entry name" value="RHOD"/>
    <property type="match status" value="1"/>
</dbReference>
<sequence>MNAITQAAIIAGISTVAAVTNLRIIGPPRRDVPCRTEDLKEHEICLATVMERWQGKVLWIDARPRREWELDGMPGSLLWNLDPHEDANAFEAAVMEKLVENPPVVVYCSEGNCGVSSQIAERILKLGVTEQVFALKGGVGALRAAGMIKGSN</sequence>
<dbReference type="EMBL" id="CP073100">
    <property type="protein sequence ID" value="QUE52805.1"/>
    <property type="molecule type" value="Genomic_DNA"/>
</dbReference>
<dbReference type="SUPFAM" id="SSF52821">
    <property type="entry name" value="Rhodanese/Cell cycle control phosphatase"/>
    <property type="match status" value="1"/>
</dbReference>
<evidence type="ECO:0000313" key="2">
    <source>
        <dbReference type="EMBL" id="QUE52805.1"/>
    </source>
</evidence>
<dbReference type="RefSeq" id="WP_211634118.1">
    <property type="nucleotide sequence ID" value="NZ_CP073100.1"/>
</dbReference>
<organism evidence="2 3">
    <name type="scientific">Luteolibacter ambystomatis</name>
    <dbReference type="NCBI Taxonomy" id="2824561"/>
    <lineage>
        <taxon>Bacteria</taxon>
        <taxon>Pseudomonadati</taxon>
        <taxon>Verrucomicrobiota</taxon>
        <taxon>Verrucomicrobiia</taxon>
        <taxon>Verrucomicrobiales</taxon>
        <taxon>Verrucomicrobiaceae</taxon>
        <taxon>Luteolibacter</taxon>
    </lineage>
</organism>
<feature type="domain" description="Rhodanese" evidence="1">
    <location>
        <begin position="55"/>
        <end position="151"/>
    </location>
</feature>
<dbReference type="SMART" id="SM00450">
    <property type="entry name" value="RHOD"/>
    <property type="match status" value="1"/>
</dbReference>
<protein>
    <submittedName>
        <fullName evidence="2">Rhodanese-like domain-containing protein</fullName>
    </submittedName>
</protein>
<evidence type="ECO:0000313" key="3">
    <source>
        <dbReference type="Proteomes" id="UP000676169"/>
    </source>
</evidence>
<dbReference type="InterPro" id="IPR001763">
    <property type="entry name" value="Rhodanese-like_dom"/>
</dbReference>
<accession>A0A975J2F6</accession>
<gene>
    <name evidence="2" type="ORF">KBB96_07900</name>
</gene>
<dbReference type="InterPro" id="IPR036873">
    <property type="entry name" value="Rhodanese-like_dom_sf"/>
</dbReference>
<name>A0A975J2F6_9BACT</name>
<dbReference type="PROSITE" id="PS50206">
    <property type="entry name" value="RHODANESE_3"/>
    <property type="match status" value="1"/>
</dbReference>